<comment type="subcellular location">
    <subcellularLocation>
        <location evidence="6">Cell membrane</location>
        <topology evidence="6">Multi-pass membrane protein</topology>
    </subcellularLocation>
    <subcellularLocation>
        <location evidence="1">Membrane</location>
        <topology evidence="1">Multi-pass membrane protein</topology>
    </subcellularLocation>
</comment>
<dbReference type="PANTHER" id="PTHR43483:SF3">
    <property type="entry name" value="MEMBRANE TRANSPORTER PROTEIN HI_0806-RELATED"/>
    <property type="match status" value="1"/>
</dbReference>
<proteinExistence type="inferred from homology"/>
<organism evidence="8 10">
    <name type="scientific">Colwellia hornerae</name>
    <dbReference type="NCBI Taxonomy" id="89402"/>
    <lineage>
        <taxon>Bacteria</taxon>
        <taxon>Pseudomonadati</taxon>
        <taxon>Pseudomonadota</taxon>
        <taxon>Gammaproteobacteria</taxon>
        <taxon>Alteromonadales</taxon>
        <taxon>Colwelliaceae</taxon>
        <taxon>Colwellia</taxon>
    </lineage>
</organism>
<protein>
    <recommendedName>
        <fullName evidence="6">Probable membrane transporter protein</fullName>
    </recommendedName>
</protein>
<evidence type="ECO:0000256" key="2">
    <source>
        <dbReference type="ARBA" id="ARBA00009142"/>
    </source>
</evidence>
<evidence type="ECO:0000313" key="8">
    <source>
        <dbReference type="EMBL" id="TWX66939.1"/>
    </source>
</evidence>
<evidence type="ECO:0000313" key="9">
    <source>
        <dbReference type="Proteomes" id="UP000321525"/>
    </source>
</evidence>
<evidence type="ECO:0000256" key="5">
    <source>
        <dbReference type="ARBA" id="ARBA00023136"/>
    </source>
</evidence>
<keyword evidence="3 6" id="KW-0812">Transmembrane</keyword>
<feature type="transmembrane region" description="Helical" evidence="6">
    <location>
        <begin position="188"/>
        <end position="209"/>
    </location>
</feature>
<feature type="transmembrane region" description="Helical" evidence="6">
    <location>
        <begin position="221"/>
        <end position="242"/>
    </location>
</feature>
<feature type="transmembrane region" description="Helical" evidence="6">
    <location>
        <begin position="82"/>
        <end position="101"/>
    </location>
</feature>
<comment type="caution">
    <text evidence="8">The sequence shown here is derived from an EMBL/GenBank/DDBJ whole genome shotgun (WGS) entry which is preliminary data.</text>
</comment>
<keyword evidence="4 6" id="KW-1133">Transmembrane helix</keyword>
<keyword evidence="9" id="KW-1185">Reference proteome</keyword>
<reference evidence="8 10" key="1">
    <citation type="submission" date="2019-07" db="EMBL/GenBank/DDBJ databases">
        <title>Genomes of sea-ice associated Colwellia species.</title>
        <authorList>
            <person name="Bowman J.P."/>
        </authorList>
    </citation>
    <scope>NUCLEOTIDE SEQUENCE [LARGE SCALE GENOMIC DNA]</scope>
    <source>
        <strain evidence="7 9">ACAM 607</strain>
        <strain evidence="8 10">IC036</strain>
    </source>
</reference>
<evidence type="ECO:0000256" key="4">
    <source>
        <dbReference type="ARBA" id="ARBA00022989"/>
    </source>
</evidence>
<comment type="similarity">
    <text evidence="2 6">Belongs to the 4-toluene sulfonate uptake permease (TSUP) (TC 2.A.102) family.</text>
</comment>
<keyword evidence="5 6" id="KW-0472">Membrane</keyword>
<feature type="transmembrane region" description="Helical" evidence="6">
    <location>
        <begin position="149"/>
        <end position="176"/>
    </location>
</feature>
<evidence type="ECO:0000313" key="10">
    <source>
        <dbReference type="Proteomes" id="UP000321917"/>
    </source>
</evidence>
<feature type="transmembrane region" description="Helical" evidence="6">
    <location>
        <begin position="254"/>
        <end position="272"/>
    </location>
</feature>
<dbReference type="OrthoDB" id="457670at2"/>
<dbReference type="PANTHER" id="PTHR43483">
    <property type="entry name" value="MEMBRANE TRANSPORTER PROTEIN HI_0806-RELATED"/>
    <property type="match status" value="1"/>
</dbReference>
<dbReference type="Proteomes" id="UP000321917">
    <property type="component" value="Unassembled WGS sequence"/>
</dbReference>
<gene>
    <name evidence="7" type="ORF">ESZ26_13465</name>
    <name evidence="8" type="ORF">ESZ27_09615</name>
</gene>
<feature type="transmembrane region" description="Helical" evidence="6">
    <location>
        <begin position="107"/>
        <end position="128"/>
    </location>
</feature>
<dbReference type="RefSeq" id="WP_146799996.1">
    <property type="nucleotide sequence ID" value="NZ_VOLP01000018.1"/>
</dbReference>
<evidence type="ECO:0000256" key="3">
    <source>
        <dbReference type="ARBA" id="ARBA00022692"/>
    </source>
</evidence>
<name>A0A5C6QDK8_9GAMM</name>
<evidence type="ECO:0000313" key="7">
    <source>
        <dbReference type="EMBL" id="TWX57436.1"/>
    </source>
</evidence>
<sequence length="273" mass="28720">MLLSIFIICVLLGSVVGFSAGLLGIGGGLIIVPALVYLLPQLGIEPNLVMPMALATSLATIVVTSLSAALAHHRNSNIPWPLAKQLMMAIALGSLLGAFIADMLSVVALKNTFAIAVFLLSSYMFITINRAKKNKLINNNDDEKLPQNIIVKCIGFFTGILASLMGIAGGAILVPILSYFKVPLRQCIGVATVSGMVVAIFGVSGYVIAGWGEENLPKYSLGYVYLPALLGIIITSSLFAPIGVKAASKLPVSTIKKAFAIFLMLVAVKMILS</sequence>
<dbReference type="EMBL" id="VOLQ01000016">
    <property type="protein sequence ID" value="TWX66939.1"/>
    <property type="molecule type" value="Genomic_DNA"/>
</dbReference>
<evidence type="ECO:0000256" key="6">
    <source>
        <dbReference type="RuleBase" id="RU363041"/>
    </source>
</evidence>
<dbReference type="Proteomes" id="UP000321525">
    <property type="component" value="Unassembled WGS sequence"/>
</dbReference>
<evidence type="ECO:0000256" key="1">
    <source>
        <dbReference type="ARBA" id="ARBA00004141"/>
    </source>
</evidence>
<dbReference type="Pfam" id="PF01925">
    <property type="entry name" value="TauE"/>
    <property type="match status" value="1"/>
</dbReference>
<dbReference type="GO" id="GO:0005886">
    <property type="term" value="C:plasma membrane"/>
    <property type="evidence" value="ECO:0007669"/>
    <property type="project" value="UniProtKB-SubCell"/>
</dbReference>
<dbReference type="EMBL" id="VOLR01000019">
    <property type="protein sequence ID" value="TWX57436.1"/>
    <property type="molecule type" value="Genomic_DNA"/>
</dbReference>
<feature type="transmembrane region" description="Helical" evidence="6">
    <location>
        <begin position="48"/>
        <end position="70"/>
    </location>
</feature>
<keyword evidence="6" id="KW-1003">Cell membrane</keyword>
<dbReference type="AlphaFoldDB" id="A0A5C6QDK8"/>
<dbReference type="InterPro" id="IPR002781">
    <property type="entry name" value="TM_pro_TauE-like"/>
</dbReference>
<accession>A0A5C6QDK8</accession>